<accession>C8VWU5</accession>
<keyword evidence="2" id="KW-1185">Reference proteome</keyword>
<evidence type="ECO:0000313" key="1">
    <source>
        <dbReference type="EMBL" id="ACV64459.1"/>
    </source>
</evidence>
<dbReference type="AlphaFoldDB" id="C8VWU5"/>
<name>C8VWU5_DESAS</name>
<reference evidence="1 2" key="1">
    <citation type="journal article" date="2009" name="Stand. Genomic Sci.">
        <title>Complete genome sequence of Desulfotomaculum acetoxidans type strain (5575).</title>
        <authorList>
            <person name="Spring S."/>
            <person name="Lapidus A."/>
            <person name="Schroder M."/>
            <person name="Gleim D."/>
            <person name="Sims D."/>
            <person name="Meincke L."/>
            <person name="Glavina Del Rio T."/>
            <person name="Tice H."/>
            <person name="Copeland A."/>
            <person name="Cheng J.F."/>
            <person name="Lucas S."/>
            <person name="Chen F."/>
            <person name="Nolan M."/>
            <person name="Bruce D."/>
            <person name="Goodwin L."/>
            <person name="Pitluck S."/>
            <person name="Ivanova N."/>
            <person name="Mavromatis K."/>
            <person name="Mikhailova N."/>
            <person name="Pati A."/>
            <person name="Chen A."/>
            <person name="Palaniappan K."/>
            <person name="Land M."/>
            <person name="Hauser L."/>
            <person name="Chang Y.J."/>
            <person name="Jeffries C.D."/>
            <person name="Chain P."/>
            <person name="Saunders E."/>
            <person name="Brettin T."/>
            <person name="Detter J.C."/>
            <person name="Goker M."/>
            <person name="Bristow J."/>
            <person name="Eisen J.A."/>
            <person name="Markowitz V."/>
            <person name="Hugenholtz P."/>
            <person name="Kyrpides N.C."/>
            <person name="Klenk H.P."/>
            <person name="Han C."/>
        </authorList>
    </citation>
    <scope>NUCLEOTIDE SEQUENCE [LARGE SCALE GENOMIC DNA]</scope>
    <source>
        <strain evidence="2">ATCC 49208 / DSM 771 / VKM B-1644</strain>
    </source>
</reference>
<organism evidence="1 2">
    <name type="scientific">Desulfofarcimen acetoxidans (strain ATCC 49208 / DSM 771 / KCTC 5769 / VKM B-1644 / 5575)</name>
    <name type="common">Desulfotomaculum acetoxidans</name>
    <dbReference type="NCBI Taxonomy" id="485916"/>
    <lineage>
        <taxon>Bacteria</taxon>
        <taxon>Bacillati</taxon>
        <taxon>Bacillota</taxon>
        <taxon>Clostridia</taxon>
        <taxon>Eubacteriales</taxon>
        <taxon>Peptococcaceae</taxon>
        <taxon>Desulfofarcimen</taxon>
    </lineage>
</organism>
<dbReference type="STRING" id="485916.Dtox_3751"/>
<dbReference type="Proteomes" id="UP000002217">
    <property type="component" value="Chromosome"/>
</dbReference>
<dbReference type="HOGENOM" id="CLU_3288421_0_0_9"/>
<dbReference type="RefSeq" id="WP_015759143.1">
    <property type="nucleotide sequence ID" value="NC_013216.1"/>
</dbReference>
<evidence type="ECO:0000313" key="2">
    <source>
        <dbReference type="Proteomes" id="UP000002217"/>
    </source>
</evidence>
<protein>
    <submittedName>
        <fullName evidence="1">Uncharacterized protein</fullName>
    </submittedName>
</protein>
<proteinExistence type="predicted"/>
<dbReference type="EMBL" id="CP001720">
    <property type="protein sequence ID" value="ACV64459.1"/>
    <property type="molecule type" value="Genomic_DNA"/>
</dbReference>
<dbReference type="KEGG" id="dae:Dtox_3751"/>
<sequence>MKKPYESPEIEITEFEISENITTITASSDDQLGAPMAWYE</sequence>
<gene>
    <name evidence="1" type="ordered locus">Dtox_3751</name>
</gene>